<evidence type="ECO:0000313" key="3">
    <source>
        <dbReference type="Proteomes" id="UP000272010"/>
    </source>
</evidence>
<sequence>MKARRVVFAPEAAGDLVALYDWIAAEASPVVAMTYLERVEAFCQRLGLGSERGHLRADIRPGLRIIGFERRLTIAFVVDNTRVTILRVFARGRNWEESI</sequence>
<reference evidence="3" key="1">
    <citation type="submission" date="2018-07" db="EMBL/GenBank/DDBJ databases">
        <title>Genome Structure of the Opportunistic Pathogen Paracoccus yeei (Alphaproteobacteria) and Identification of Putative Virulence Factors.</title>
        <authorList>
            <person name="Lasek R."/>
            <person name="Szuplewska M."/>
            <person name="Mitura M."/>
            <person name="Decewicz P."/>
            <person name="Chmielowska C."/>
            <person name="Pawlot A."/>
            <person name="Sentkowska D."/>
            <person name="Czarnecki J."/>
            <person name="Bartosik D."/>
        </authorList>
    </citation>
    <scope>NUCLEOTIDE SEQUENCE [LARGE SCALE GENOMIC DNA]</scope>
    <source>
        <strain evidence="3">CCUG 32053</strain>
        <plasmid evidence="3">pyee3</plasmid>
    </source>
</reference>
<accession>A0A386UTU6</accession>
<dbReference type="Proteomes" id="UP000272010">
    <property type="component" value="Plasmid pYEE3"/>
</dbReference>
<organism evidence="2 3">
    <name type="scientific">Paracoccus yeei</name>
    <dbReference type="NCBI Taxonomy" id="147645"/>
    <lineage>
        <taxon>Bacteria</taxon>
        <taxon>Pseudomonadati</taxon>
        <taxon>Pseudomonadota</taxon>
        <taxon>Alphaproteobacteria</taxon>
        <taxon>Rhodobacterales</taxon>
        <taxon>Paracoccaceae</taxon>
        <taxon>Paracoccus</taxon>
    </lineage>
</organism>
<dbReference type="InterPro" id="IPR035093">
    <property type="entry name" value="RelE/ParE_toxin_dom_sf"/>
</dbReference>
<gene>
    <name evidence="2" type="ORF">PY32053_04323</name>
</gene>
<dbReference type="InterPro" id="IPR007712">
    <property type="entry name" value="RelE/ParE_toxin"/>
</dbReference>
<evidence type="ECO:0000256" key="1">
    <source>
        <dbReference type="ARBA" id="ARBA00022649"/>
    </source>
</evidence>
<keyword evidence="2" id="KW-0614">Plasmid</keyword>
<dbReference type="RefSeq" id="WP_120444843.1">
    <property type="nucleotide sequence ID" value="NZ_CP031081.1"/>
</dbReference>
<name>A0A386UTU6_9RHOB</name>
<dbReference type="EMBL" id="CP031081">
    <property type="protein sequence ID" value="AYF03846.1"/>
    <property type="molecule type" value="Genomic_DNA"/>
</dbReference>
<dbReference type="Pfam" id="PF05016">
    <property type="entry name" value="ParE_toxin"/>
    <property type="match status" value="1"/>
</dbReference>
<proteinExistence type="predicted"/>
<evidence type="ECO:0000313" key="2">
    <source>
        <dbReference type="EMBL" id="AYF03846.1"/>
    </source>
</evidence>
<protein>
    <submittedName>
        <fullName evidence="2">Type II toxin-antitoxin system RelE/ParE family toxin</fullName>
    </submittedName>
</protein>
<dbReference type="Gene3D" id="3.30.2310.20">
    <property type="entry name" value="RelE-like"/>
    <property type="match status" value="1"/>
</dbReference>
<geneLocation type="plasmid" evidence="3">
    <name>pyee3</name>
</geneLocation>
<keyword evidence="1" id="KW-1277">Toxin-antitoxin system</keyword>
<dbReference type="AlphaFoldDB" id="A0A386UTU6"/>